<comment type="caution">
    <text evidence="3">The sequence shown here is derived from an EMBL/GenBank/DDBJ whole genome shotgun (WGS) entry which is preliminary data.</text>
</comment>
<name>A0ABV4U7G6_9BACT</name>
<dbReference type="SUPFAM" id="SSF55347">
    <property type="entry name" value="Glyceraldehyde-3-phosphate dehydrogenase-like, C-terminal domain"/>
    <property type="match status" value="1"/>
</dbReference>
<dbReference type="InterPro" id="IPR000683">
    <property type="entry name" value="Gfo/Idh/MocA-like_OxRdtase_N"/>
</dbReference>
<organism evidence="3 4">
    <name type="scientific">Natronomicrosphaera hydrolytica</name>
    <dbReference type="NCBI Taxonomy" id="3242702"/>
    <lineage>
        <taxon>Bacteria</taxon>
        <taxon>Pseudomonadati</taxon>
        <taxon>Planctomycetota</taxon>
        <taxon>Phycisphaerae</taxon>
        <taxon>Phycisphaerales</taxon>
        <taxon>Phycisphaeraceae</taxon>
        <taxon>Natronomicrosphaera</taxon>
    </lineage>
</organism>
<dbReference type="InterPro" id="IPR036291">
    <property type="entry name" value="NAD(P)-bd_dom_sf"/>
</dbReference>
<gene>
    <name evidence="3" type="ORF">ACERK3_14715</name>
</gene>
<dbReference type="RefSeq" id="WP_425346458.1">
    <property type="nucleotide sequence ID" value="NZ_JBGUBD010000009.1"/>
</dbReference>
<feature type="domain" description="Gfo/Idh/MocA-like oxidoreductase N-terminal" evidence="1">
    <location>
        <begin position="5"/>
        <end position="123"/>
    </location>
</feature>
<dbReference type="SUPFAM" id="SSF51735">
    <property type="entry name" value="NAD(P)-binding Rossmann-fold domains"/>
    <property type="match status" value="1"/>
</dbReference>
<dbReference type="PANTHER" id="PTHR43377:SF1">
    <property type="entry name" value="BILIVERDIN REDUCTASE A"/>
    <property type="match status" value="1"/>
</dbReference>
<dbReference type="Gene3D" id="3.30.360.10">
    <property type="entry name" value="Dihydrodipicolinate Reductase, domain 2"/>
    <property type="match status" value="1"/>
</dbReference>
<accession>A0ABV4U7G6</accession>
<reference evidence="3 4" key="1">
    <citation type="submission" date="2024-08" db="EMBL/GenBank/DDBJ databases">
        <title>Whole-genome sequencing of halo(alkali)philic microorganisms from hypersaline lakes.</title>
        <authorList>
            <person name="Sorokin D.Y."/>
            <person name="Merkel A.Y."/>
            <person name="Messina E."/>
            <person name="Yakimov M."/>
        </authorList>
    </citation>
    <scope>NUCLEOTIDE SEQUENCE [LARGE SCALE GENOMIC DNA]</scope>
    <source>
        <strain evidence="3 4">AB-hyl4</strain>
    </source>
</reference>
<dbReference type="Pfam" id="PF01408">
    <property type="entry name" value="GFO_IDH_MocA"/>
    <property type="match status" value="1"/>
</dbReference>
<sequence length="329" mass="35431">MVEALRTAVIGCGGAGRNHARAYAKAADAMLVGVCDLDQARSDATAHEFGVPGFTSVEAMLEALRPDLVSVATQEAHHAEPTINALTSGAHVLCEKIMAASLADGRRMLEAAAAAGRYLAVNYNYRHMPVFTAINRLLKAGELGEPVMLVAQVHAFCWHHTLDLVRFLLGEPLSVNAHLDDRPHQRPAFWPCADELLYIPTRSCSATFTFANGVSASLSATLHTPLHEHMIDLSLYGTQARVVVNRIRPADTRGEPAPGPFADTLRSLPEMSLDDSFTASIHALLTHLQRGDAPPTSGHDGLATMSLENAVVRSASERHTVNMQLEPTL</sequence>
<keyword evidence="4" id="KW-1185">Reference proteome</keyword>
<feature type="domain" description="Gfo/Idh/MocA-like oxidoreductase C-terminal" evidence="2">
    <location>
        <begin position="160"/>
        <end position="323"/>
    </location>
</feature>
<dbReference type="PANTHER" id="PTHR43377">
    <property type="entry name" value="BILIVERDIN REDUCTASE A"/>
    <property type="match status" value="1"/>
</dbReference>
<evidence type="ECO:0000313" key="3">
    <source>
        <dbReference type="EMBL" id="MFA9479539.1"/>
    </source>
</evidence>
<dbReference type="Proteomes" id="UP001575105">
    <property type="component" value="Unassembled WGS sequence"/>
</dbReference>
<evidence type="ECO:0000259" key="1">
    <source>
        <dbReference type="Pfam" id="PF01408"/>
    </source>
</evidence>
<dbReference type="Gene3D" id="3.40.50.720">
    <property type="entry name" value="NAD(P)-binding Rossmann-like Domain"/>
    <property type="match status" value="1"/>
</dbReference>
<dbReference type="InterPro" id="IPR051450">
    <property type="entry name" value="Gfo/Idh/MocA_Oxidoreductases"/>
</dbReference>
<dbReference type="Pfam" id="PF02894">
    <property type="entry name" value="GFO_IDH_MocA_C"/>
    <property type="match status" value="1"/>
</dbReference>
<evidence type="ECO:0000259" key="2">
    <source>
        <dbReference type="Pfam" id="PF02894"/>
    </source>
</evidence>
<proteinExistence type="predicted"/>
<evidence type="ECO:0000313" key="4">
    <source>
        <dbReference type="Proteomes" id="UP001575105"/>
    </source>
</evidence>
<dbReference type="InterPro" id="IPR004104">
    <property type="entry name" value="Gfo/Idh/MocA-like_OxRdtase_C"/>
</dbReference>
<protein>
    <submittedName>
        <fullName evidence="3">Gfo/Idh/MocA family protein</fullName>
    </submittedName>
</protein>
<dbReference type="EMBL" id="JBGUBD010000009">
    <property type="protein sequence ID" value="MFA9479539.1"/>
    <property type="molecule type" value="Genomic_DNA"/>
</dbReference>